<dbReference type="Proteomes" id="UP001432180">
    <property type="component" value="Chromosome"/>
</dbReference>
<keyword evidence="2" id="KW-1185">Reference proteome</keyword>
<sequence>MKRRRRRKCLHCGELFHPDARNVHHQRYCGKGECRRASKAASQRRWLDKAANRDYFRGPSNVERVRDWRAKHPGYARARPAQGAGALQEDCAAQVAEINSDSEHLNSNALQDLLGAQEIVLIGLIANLTGSALQEAMPHAA</sequence>
<evidence type="ECO:0000313" key="2">
    <source>
        <dbReference type="Proteomes" id="UP001432180"/>
    </source>
</evidence>
<protein>
    <recommendedName>
        <fullName evidence="3">C2H2-type domain-containing protein</fullName>
    </recommendedName>
</protein>
<proteinExistence type="predicted"/>
<dbReference type="EMBL" id="CP121472">
    <property type="protein sequence ID" value="WPL17982.1"/>
    <property type="molecule type" value="Genomic_DNA"/>
</dbReference>
<evidence type="ECO:0000313" key="1">
    <source>
        <dbReference type="EMBL" id="WPL17982.1"/>
    </source>
</evidence>
<name>A0ABZ0SCY8_9GAMM</name>
<organism evidence="1 2">
    <name type="scientific">Thiorhodovibrio winogradskyi</name>
    <dbReference type="NCBI Taxonomy" id="77007"/>
    <lineage>
        <taxon>Bacteria</taxon>
        <taxon>Pseudomonadati</taxon>
        <taxon>Pseudomonadota</taxon>
        <taxon>Gammaproteobacteria</taxon>
        <taxon>Chromatiales</taxon>
        <taxon>Chromatiaceae</taxon>
        <taxon>Thiorhodovibrio</taxon>
    </lineage>
</organism>
<accession>A0ABZ0SCY8</accession>
<evidence type="ECO:0008006" key="3">
    <source>
        <dbReference type="Google" id="ProtNLM"/>
    </source>
</evidence>
<gene>
    <name evidence="1" type="ORF">Thiowin_03030</name>
</gene>
<reference evidence="1 2" key="1">
    <citation type="journal article" date="2023" name="Microorganisms">
        <title>Thiorhodovibrio frisius and Trv. litoralis spp. nov., Two Novel Members from a Clade of Fastidious Purple Sulfur Bacteria That Exhibit Unique Red-Shifted Light-Harvesting Capabilities.</title>
        <authorList>
            <person name="Methner A."/>
            <person name="Kuzyk S.B."/>
            <person name="Petersen J."/>
            <person name="Bauer S."/>
            <person name="Brinkmann H."/>
            <person name="Sichau K."/>
            <person name="Wanner G."/>
            <person name="Wolf J."/>
            <person name="Neumann-Schaal M."/>
            <person name="Henke P."/>
            <person name="Tank M."/>
            <person name="Sproer C."/>
            <person name="Bunk B."/>
            <person name="Overmann J."/>
        </authorList>
    </citation>
    <scope>NUCLEOTIDE SEQUENCE [LARGE SCALE GENOMIC DNA]</scope>
    <source>
        <strain evidence="1 2">DSM 6702</strain>
    </source>
</reference>